<comment type="caution">
    <text evidence="6">The sequence shown here is derived from an EMBL/GenBank/DDBJ whole genome shotgun (WGS) entry which is preliminary data.</text>
</comment>
<dbReference type="GO" id="GO:0000976">
    <property type="term" value="F:transcription cis-regulatory region binding"/>
    <property type="evidence" value="ECO:0007669"/>
    <property type="project" value="TreeGrafter"/>
</dbReference>
<dbReference type="RefSeq" id="WP_188677227.1">
    <property type="nucleotide sequence ID" value="NZ_BMKA01000004.1"/>
</dbReference>
<gene>
    <name evidence="6" type="ORF">GCM10011498_30540</name>
</gene>
<dbReference type="PROSITE" id="PS50932">
    <property type="entry name" value="HTH_LACI_2"/>
    <property type="match status" value="1"/>
</dbReference>
<protein>
    <submittedName>
        <fullName evidence="6">LacI family transcriptional regulator</fullName>
    </submittedName>
</protein>
<keyword evidence="7" id="KW-1185">Reference proteome</keyword>
<feature type="domain" description="HTH lacI-type" evidence="4">
    <location>
        <begin position="7"/>
        <end position="61"/>
    </location>
</feature>
<dbReference type="EMBL" id="BMKA01000004">
    <property type="protein sequence ID" value="GGA27384.1"/>
    <property type="molecule type" value="Genomic_DNA"/>
</dbReference>
<dbReference type="SUPFAM" id="SSF47413">
    <property type="entry name" value="lambda repressor-like DNA-binding domains"/>
    <property type="match status" value="1"/>
</dbReference>
<dbReference type="InterPro" id="IPR010982">
    <property type="entry name" value="Lambda_DNA-bd_dom_sf"/>
</dbReference>
<dbReference type="InterPro" id="IPR001387">
    <property type="entry name" value="Cro/C1-type_HTH"/>
</dbReference>
<dbReference type="Pfam" id="PF00356">
    <property type="entry name" value="LacI"/>
    <property type="match status" value="1"/>
</dbReference>
<name>A0A916R1S5_9RHOB</name>
<proteinExistence type="predicted"/>
<evidence type="ECO:0000256" key="3">
    <source>
        <dbReference type="ARBA" id="ARBA00023163"/>
    </source>
</evidence>
<dbReference type="InterPro" id="IPR000843">
    <property type="entry name" value="HTH_LacI"/>
</dbReference>
<dbReference type="Gene3D" id="1.10.260.40">
    <property type="entry name" value="lambda repressor-like DNA-binding domains"/>
    <property type="match status" value="1"/>
</dbReference>
<dbReference type="PROSITE" id="PS50943">
    <property type="entry name" value="HTH_CROC1"/>
    <property type="match status" value="1"/>
</dbReference>
<dbReference type="InterPro" id="IPR046335">
    <property type="entry name" value="LacI/GalR-like_sensor"/>
</dbReference>
<keyword evidence="1" id="KW-0805">Transcription regulation</keyword>
<dbReference type="InterPro" id="IPR028082">
    <property type="entry name" value="Peripla_BP_I"/>
</dbReference>
<reference evidence="6" key="2">
    <citation type="submission" date="2020-09" db="EMBL/GenBank/DDBJ databases">
        <authorList>
            <person name="Sun Q."/>
            <person name="Zhou Y."/>
        </authorList>
    </citation>
    <scope>NUCLEOTIDE SEQUENCE</scope>
    <source>
        <strain evidence="6">CGMCC 1.15880</strain>
    </source>
</reference>
<feature type="domain" description="HTH cro/C1-type" evidence="5">
    <location>
        <begin position="9"/>
        <end position="51"/>
    </location>
</feature>
<dbReference type="SUPFAM" id="SSF53822">
    <property type="entry name" value="Periplasmic binding protein-like I"/>
    <property type="match status" value="1"/>
</dbReference>
<accession>A0A916R1S5</accession>
<keyword evidence="2" id="KW-0238">DNA-binding</keyword>
<dbReference type="GO" id="GO:0003700">
    <property type="term" value="F:DNA-binding transcription factor activity"/>
    <property type="evidence" value="ECO:0007669"/>
    <property type="project" value="TreeGrafter"/>
</dbReference>
<evidence type="ECO:0000313" key="7">
    <source>
        <dbReference type="Proteomes" id="UP000628017"/>
    </source>
</evidence>
<dbReference type="CDD" id="cd01392">
    <property type="entry name" value="HTH_LacI"/>
    <property type="match status" value="1"/>
</dbReference>
<organism evidence="6 7">
    <name type="scientific">Neptunicoccus cionae</name>
    <dbReference type="NCBI Taxonomy" id="2035344"/>
    <lineage>
        <taxon>Bacteria</taxon>
        <taxon>Pseudomonadati</taxon>
        <taxon>Pseudomonadota</taxon>
        <taxon>Alphaproteobacteria</taxon>
        <taxon>Rhodobacterales</taxon>
        <taxon>Paracoccaceae</taxon>
        <taxon>Neptunicoccus</taxon>
    </lineage>
</organism>
<dbReference type="Gene3D" id="3.40.50.2300">
    <property type="match status" value="2"/>
</dbReference>
<evidence type="ECO:0000259" key="5">
    <source>
        <dbReference type="PROSITE" id="PS50943"/>
    </source>
</evidence>
<evidence type="ECO:0000256" key="1">
    <source>
        <dbReference type="ARBA" id="ARBA00023015"/>
    </source>
</evidence>
<evidence type="ECO:0000256" key="2">
    <source>
        <dbReference type="ARBA" id="ARBA00023125"/>
    </source>
</evidence>
<dbReference type="Proteomes" id="UP000628017">
    <property type="component" value="Unassembled WGS sequence"/>
</dbReference>
<dbReference type="SMART" id="SM00354">
    <property type="entry name" value="HTH_LACI"/>
    <property type="match status" value="1"/>
</dbReference>
<evidence type="ECO:0000313" key="6">
    <source>
        <dbReference type="EMBL" id="GGA27384.1"/>
    </source>
</evidence>
<keyword evidence="3" id="KW-0804">Transcription</keyword>
<reference evidence="6" key="1">
    <citation type="journal article" date="2014" name="Int. J. Syst. Evol. Microbiol.">
        <title>Complete genome sequence of Corynebacterium casei LMG S-19264T (=DSM 44701T), isolated from a smear-ripened cheese.</title>
        <authorList>
            <consortium name="US DOE Joint Genome Institute (JGI-PGF)"/>
            <person name="Walter F."/>
            <person name="Albersmeier A."/>
            <person name="Kalinowski J."/>
            <person name="Ruckert C."/>
        </authorList>
    </citation>
    <scope>NUCLEOTIDE SEQUENCE</scope>
    <source>
        <strain evidence="6">CGMCC 1.15880</strain>
    </source>
</reference>
<dbReference type="Pfam" id="PF13377">
    <property type="entry name" value="Peripla_BP_3"/>
    <property type="match status" value="1"/>
</dbReference>
<dbReference type="PANTHER" id="PTHR30146:SF109">
    <property type="entry name" value="HTH-TYPE TRANSCRIPTIONAL REGULATOR GALS"/>
    <property type="match status" value="1"/>
</dbReference>
<dbReference type="PANTHER" id="PTHR30146">
    <property type="entry name" value="LACI-RELATED TRANSCRIPTIONAL REPRESSOR"/>
    <property type="match status" value="1"/>
</dbReference>
<sequence>MVGQKIRNMEEFSAKCGVSRPTVSKYFNEPTSVRASTRQKIEAALEQYDFRPNLYAVNQNRRITKNIGIVVPYVADPFFSEVARKLERCCIEAGFSPSTFSSHGSPDHEVEILEILRSMRPAGVLMAPIGRVSHKNKLEAFCREIPTVLVDSNLEGIGATFIGSNNFQSVPLMVEYLCRTGEPPCFFEMPPVNPNANKRRAAYTQAMEELGHTPHVIRVDGNDWEFEEIGYKGGLKLLGKDDLPSRTILCSNDRLAIGLMAAAYELDIKVGIAPDCSLRIAGHDDHPFARYTCPSLTTISQDYEAITERSVDALVNLIEHGRATKQRQDTLYEGRLIMRSSA</sequence>
<evidence type="ECO:0000259" key="4">
    <source>
        <dbReference type="PROSITE" id="PS50932"/>
    </source>
</evidence>
<dbReference type="CDD" id="cd06267">
    <property type="entry name" value="PBP1_LacI_sugar_binding-like"/>
    <property type="match status" value="1"/>
</dbReference>
<dbReference type="AlphaFoldDB" id="A0A916R1S5"/>